<reference evidence="1 2" key="1">
    <citation type="journal article" date="2011" name="EMBO J.">
        <title>Structural diversity of bacterial flagellar motors.</title>
        <authorList>
            <person name="Chen S."/>
            <person name="Beeby M."/>
            <person name="Murphy G.E."/>
            <person name="Leadbetter J.R."/>
            <person name="Hendrixson D.R."/>
            <person name="Briegel A."/>
            <person name="Li Z."/>
            <person name="Shi J."/>
            <person name="Tocheva E.I."/>
            <person name="Muller A."/>
            <person name="Dobro M.J."/>
            <person name="Jensen G.J."/>
        </authorList>
    </citation>
    <scope>NUCLEOTIDE SEQUENCE [LARGE SCALE GENOMIC DNA]</scope>
    <source>
        <strain evidence="1 2">DSM 6540</strain>
    </source>
</reference>
<protein>
    <submittedName>
        <fullName evidence="1">Uncharacterized protein</fullName>
    </submittedName>
</protein>
<dbReference type="EMBL" id="AFGF01000083">
    <property type="protein sequence ID" value="EGO63950.1"/>
    <property type="molecule type" value="Genomic_DNA"/>
</dbReference>
<evidence type="ECO:0000313" key="1">
    <source>
        <dbReference type="EMBL" id="EGO63950.1"/>
    </source>
</evidence>
<dbReference type="AlphaFoldDB" id="F7NJ60"/>
<dbReference type="RefSeq" id="WP_004095292.1">
    <property type="nucleotide sequence ID" value="NZ_AFGF01000083.1"/>
</dbReference>
<sequence>MSCERVRRSSCPCVLADIHQCSYCILAQGEEFCSCDWQETCAYDQGGKAPSLPPGNVIVAVKPYGPASAIVLKVKESLLGLRPGTALSLDAGLGERAQAILLRQYNRHNLLHLVSFTLFPFAQLRGYHLRIFQSGNVFCGAEFLAEAAGQSILLLANPVVLPLLEELHAGLKASGNRVHLTPLCSSPVLDNPDLVFIAGKEWEVKKAVMELPPSYNGKIVFWTL</sequence>
<proteinExistence type="predicted"/>
<organism evidence="1 2">
    <name type="scientific">Acetonema longum DSM 6540</name>
    <dbReference type="NCBI Taxonomy" id="1009370"/>
    <lineage>
        <taxon>Bacteria</taxon>
        <taxon>Bacillati</taxon>
        <taxon>Bacillota</taxon>
        <taxon>Negativicutes</taxon>
        <taxon>Acetonemataceae</taxon>
        <taxon>Acetonema</taxon>
    </lineage>
</organism>
<keyword evidence="2" id="KW-1185">Reference proteome</keyword>
<dbReference type="OrthoDB" id="9873422at2"/>
<accession>F7NJ60</accession>
<comment type="caution">
    <text evidence="1">The sequence shown here is derived from an EMBL/GenBank/DDBJ whole genome shotgun (WGS) entry which is preliminary data.</text>
</comment>
<dbReference type="Proteomes" id="UP000003240">
    <property type="component" value="Unassembled WGS sequence"/>
</dbReference>
<gene>
    <name evidence="1" type="ORF">ALO_10579</name>
</gene>
<name>F7NJ60_9FIRM</name>
<evidence type="ECO:0000313" key="2">
    <source>
        <dbReference type="Proteomes" id="UP000003240"/>
    </source>
</evidence>
<dbReference type="STRING" id="1009370.ALO_10579"/>